<feature type="domain" description="Xaa-Pro dipeptidyl-peptidase-like" evidence="3">
    <location>
        <begin position="506"/>
        <end position="740"/>
    </location>
</feature>
<evidence type="ECO:0000259" key="3">
    <source>
        <dbReference type="Pfam" id="PF02129"/>
    </source>
</evidence>
<evidence type="ECO:0000313" key="6">
    <source>
        <dbReference type="EMBL" id="CAL4805429.1"/>
    </source>
</evidence>
<evidence type="ECO:0000313" key="5">
    <source>
        <dbReference type="EMBL" id="CAL1171492.1"/>
    </source>
</evidence>
<dbReference type="EMBL" id="CAMXCT010006677">
    <property type="protein sequence ID" value="CAI4018117.1"/>
    <property type="molecule type" value="Genomic_DNA"/>
</dbReference>
<sequence>MAVEHDSDDVSAFVKQLGIEAALFFEVVQGYHAELEEKETDAKVQQGLADFEDFNINTDLRRQVDEICCLQSERVAAIACADPVDANFPVDTALPAIANGVEESQWGAQTSVQCSVQSVTHVANEENPESQENEQNEENTENAQNEENTENAKNEETAANKKNEENKMDKVEEFIEAFAAGLPSWFTDENYVVPEAPEAPHTASSCVRRWGKRLEGEADEAAEAAETEQVAGATLIGSVMRKMTGGKAGGPAGNLRAGGNPQMIGSRVDGATAHGNPMIGAPLVGTATADTSNIVKHHTVATRVGQAGCCGTKGNKRLPLGLVSQLVSQLVFVLVSVCWMVRPPSRKGFTGEATANVAQLAKGTSPLELVLAAYRGQGSHATASKAEIEAVCTAYVAAHACLGGVLRRLQRIATASVEEPRKLQRRAYVAARELAAALQPFWRRAEAAAKLGSSKLQRCLAGKALTGQSRIPKAPGSKRLLVLAFFFVVESYEVKTLNFLKITSFDGTVLRADVSLPKAKGSEKFPVLIMANSWSVPQIEYVVQAQELARDGYIVLEYETRGWYHSGGEIDCAGLKDQRDISEVISFALNQSDWQPDIDRVAMVGISYGAGLALLGADRDPRVKVVVAMSGWTVFINALFKGGSPSKVWGTLLVLVSHIVGKPEPLIDQVYHQMLAGNITGFEEFAQERTVNLSTLEARKVPIFMSNNFEDRVFSPDDALDFLERYAGPKRLMLNQGIHASAEIPGLFGLKNHVWIEAKKWLATHLKGEVFPAPPLLEMQLRSNKQQREQFDLWPSARIEYTTLVPSPRGSAAFGQLSTAPSSQQSETITFSKSTGISAGLPFVGEAMQVWIDHRIKSKLLSSSRQHAIWYYKEVSDSRLCGTPRLTLDLTASHSKWQIVAYLFGVNRRTKVGTLISHGSVTCWNCTAGSRGTHHIDLRTLCEDLGGWGMGGIGLALNMFSELYQPANQEESLAINLHYSSNFSLVVPITEIRDGPDESIILKERSARELP</sequence>
<dbReference type="SUPFAM" id="SSF53474">
    <property type="entry name" value="alpha/beta-Hydrolases"/>
    <property type="match status" value="1"/>
</dbReference>
<organism evidence="4">
    <name type="scientific">Cladocopium goreaui</name>
    <dbReference type="NCBI Taxonomy" id="2562237"/>
    <lineage>
        <taxon>Eukaryota</taxon>
        <taxon>Sar</taxon>
        <taxon>Alveolata</taxon>
        <taxon>Dinophyceae</taxon>
        <taxon>Suessiales</taxon>
        <taxon>Symbiodiniaceae</taxon>
        <taxon>Cladocopium</taxon>
    </lineage>
</organism>
<evidence type="ECO:0000256" key="2">
    <source>
        <dbReference type="SAM" id="MobiDB-lite"/>
    </source>
</evidence>
<dbReference type="Gene3D" id="3.40.50.1820">
    <property type="entry name" value="alpha/beta hydrolase"/>
    <property type="match status" value="1"/>
</dbReference>
<dbReference type="OrthoDB" id="249703at2759"/>
<dbReference type="InterPro" id="IPR000383">
    <property type="entry name" value="Xaa-Pro-like_dom"/>
</dbReference>
<name>A0A9P1GNH8_9DINO</name>
<proteinExistence type="predicted"/>
<reference evidence="5" key="2">
    <citation type="submission" date="2024-04" db="EMBL/GenBank/DDBJ databases">
        <authorList>
            <person name="Chen Y."/>
            <person name="Shah S."/>
            <person name="Dougan E. K."/>
            <person name="Thang M."/>
            <person name="Chan C."/>
        </authorList>
    </citation>
    <scope>NUCLEOTIDE SEQUENCE [LARGE SCALE GENOMIC DNA]</scope>
</reference>
<evidence type="ECO:0000313" key="4">
    <source>
        <dbReference type="EMBL" id="CAI4018117.1"/>
    </source>
</evidence>
<dbReference type="EMBL" id="CAMXCT030006677">
    <property type="protein sequence ID" value="CAL4805429.1"/>
    <property type="molecule type" value="Genomic_DNA"/>
</dbReference>
<dbReference type="Pfam" id="PF02129">
    <property type="entry name" value="Peptidase_S15"/>
    <property type="match status" value="1"/>
</dbReference>
<dbReference type="PANTHER" id="PTHR22946">
    <property type="entry name" value="DIENELACTONE HYDROLASE DOMAIN-CONTAINING PROTEIN-RELATED"/>
    <property type="match status" value="1"/>
</dbReference>
<gene>
    <name evidence="4" type="ORF">C1SCF055_LOCUS42713</name>
</gene>
<keyword evidence="1" id="KW-0378">Hydrolase</keyword>
<comment type="caution">
    <text evidence="4">The sequence shown here is derived from an EMBL/GenBank/DDBJ whole genome shotgun (WGS) entry which is preliminary data.</text>
</comment>
<dbReference type="PANTHER" id="PTHR22946:SF9">
    <property type="entry name" value="POLYKETIDE TRANSFERASE AF380"/>
    <property type="match status" value="1"/>
</dbReference>
<reference evidence="4" key="1">
    <citation type="submission" date="2022-10" db="EMBL/GenBank/DDBJ databases">
        <authorList>
            <person name="Chen Y."/>
            <person name="Dougan E. K."/>
            <person name="Chan C."/>
            <person name="Rhodes N."/>
            <person name="Thang M."/>
        </authorList>
    </citation>
    <scope>NUCLEOTIDE SEQUENCE</scope>
</reference>
<protein>
    <submittedName>
        <fullName evidence="6">Xaa-Pro dipeptidyl-peptidase-like domain-containing protein</fullName>
    </submittedName>
</protein>
<feature type="compositionally biased region" description="Acidic residues" evidence="2">
    <location>
        <begin position="126"/>
        <end position="140"/>
    </location>
</feature>
<feature type="region of interest" description="Disordered" evidence="2">
    <location>
        <begin position="122"/>
        <end position="167"/>
    </location>
</feature>
<dbReference type="Proteomes" id="UP001152797">
    <property type="component" value="Unassembled WGS sequence"/>
</dbReference>
<evidence type="ECO:0000256" key="1">
    <source>
        <dbReference type="ARBA" id="ARBA00022801"/>
    </source>
</evidence>
<dbReference type="InterPro" id="IPR029058">
    <property type="entry name" value="AB_hydrolase_fold"/>
</dbReference>
<dbReference type="AlphaFoldDB" id="A0A9P1GNH8"/>
<accession>A0A9P1GNH8</accession>
<dbReference type="GO" id="GO:0016788">
    <property type="term" value="F:hydrolase activity, acting on ester bonds"/>
    <property type="evidence" value="ECO:0007669"/>
    <property type="project" value="UniProtKB-ARBA"/>
</dbReference>
<evidence type="ECO:0000313" key="7">
    <source>
        <dbReference type="Proteomes" id="UP001152797"/>
    </source>
</evidence>
<dbReference type="InterPro" id="IPR050261">
    <property type="entry name" value="FrsA_esterase"/>
</dbReference>
<keyword evidence="7" id="KW-1185">Reference proteome</keyword>
<feature type="compositionally biased region" description="Basic and acidic residues" evidence="2">
    <location>
        <begin position="150"/>
        <end position="167"/>
    </location>
</feature>
<dbReference type="EMBL" id="CAMXCT020006677">
    <property type="protein sequence ID" value="CAL1171492.1"/>
    <property type="molecule type" value="Genomic_DNA"/>
</dbReference>